<sequence length="42" mass="4968">MYMFPYGNEQIWCIGNQVGGYDTYERPGCFPFPTPVKQYKIQ</sequence>
<evidence type="ECO:0000313" key="2">
    <source>
        <dbReference type="WBParaSite" id="ALUE_0000042301-mRNA-1"/>
    </source>
</evidence>
<organism evidence="1 2">
    <name type="scientific">Ascaris lumbricoides</name>
    <name type="common">Giant roundworm</name>
    <dbReference type="NCBI Taxonomy" id="6252"/>
    <lineage>
        <taxon>Eukaryota</taxon>
        <taxon>Metazoa</taxon>
        <taxon>Ecdysozoa</taxon>
        <taxon>Nematoda</taxon>
        <taxon>Chromadorea</taxon>
        <taxon>Rhabditida</taxon>
        <taxon>Spirurina</taxon>
        <taxon>Ascaridomorpha</taxon>
        <taxon>Ascaridoidea</taxon>
        <taxon>Ascarididae</taxon>
        <taxon>Ascaris</taxon>
    </lineage>
</organism>
<dbReference type="AlphaFoldDB" id="A0A0M3HFX8"/>
<reference evidence="2" key="1">
    <citation type="submission" date="2017-02" db="UniProtKB">
        <authorList>
            <consortium name="WormBaseParasite"/>
        </authorList>
    </citation>
    <scope>IDENTIFICATION</scope>
</reference>
<keyword evidence="1" id="KW-1185">Reference proteome</keyword>
<proteinExistence type="predicted"/>
<dbReference type="WBParaSite" id="ALUE_0000042301-mRNA-1">
    <property type="protein sequence ID" value="ALUE_0000042301-mRNA-1"/>
    <property type="gene ID" value="ALUE_0000042301"/>
</dbReference>
<accession>A0A0M3HFX8</accession>
<name>A0A0M3HFX8_ASCLU</name>
<evidence type="ECO:0000313" key="1">
    <source>
        <dbReference type="Proteomes" id="UP000036681"/>
    </source>
</evidence>
<dbReference type="Proteomes" id="UP000036681">
    <property type="component" value="Unplaced"/>
</dbReference>
<protein>
    <submittedName>
        <fullName evidence="2">Spore coat associated protein CotJA</fullName>
    </submittedName>
</protein>